<name>A0A2J6SA79_HYAVF</name>
<dbReference type="AlphaFoldDB" id="A0A2J6SA79"/>
<feature type="transmembrane region" description="Helical" evidence="1">
    <location>
        <begin position="136"/>
        <end position="155"/>
    </location>
</feature>
<dbReference type="Proteomes" id="UP000235786">
    <property type="component" value="Unassembled WGS sequence"/>
</dbReference>
<evidence type="ECO:0000313" key="3">
    <source>
        <dbReference type="Proteomes" id="UP000235786"/>
    </source>
</evidence>
<keyword evidence="1" id="KW-0812">Transmembrane</keyword>
<dbReference type="EMBL" id="KZ613938">
    <property type="protein sequence ID" value="PMD47673.1"/>
    <property type="molecule type" value="Genomic_DNA"/>
</dbReference>
<proteinExistence type="predicted"/>
<accession>A0A2J6SA79</accession>
<keyword evidence="3" id="KW-1185">Reference proteome</keyword>
<dbReference type="OrthoDB" id="10307125at2759"/>
<evidence type="ECO:0000256" key="1">
    <source>
        <dbReference type="SAM" id="Phobius"/>
    </source>
</evidence>
<evidence type="ECO:0000313" key="2">
    <source>
        <dbReference type="EMBL" id="PMD47673.1"/>
    </source>
</evidence>
<organism evidence="2 3">
    <name type="scientific">Hyaloscypha variabilis (strain UAMH 11265 / GT02V1 / F)</name>
    <name type="common">Meliniomyces variabilis</name>
    <dbReference type="NCBI Taxonomy" id="1149755"/>
    <lineage>
        <taxon>Eukaryota</taxon>
        <taxon>Fungi</taxon>
        <taxon>Dikarya</taxon>
        <taxon>Ascomycota</taxon>
        <taxon>Pezizomycotina</taxon>
        <taxon>Leotiomycetes</taxon>
        <taxon>Helotiales</taxon>
        <taxon>Hyaloscyphaceae</taxon>
        <taxon>Hyaloscypha</taxon>
        <taxon>Hyaloscypha variabilis</taxon>
    </lineage>
</organism>
<sequence>MRRPSATTPLLGRHDAEVNPFNRIILTAFWVFQLEWMALHVLVLATGLKGQGDEVRIFRAERILLYTLCLATMLEVLFEILVYAKYTSLLRFTFTPRLYLRCNLIKIGCWTISGIVTVIDDYLYDSSGHYLSYKGYSTAFAIVSMTLFISPAGYAKYVEFKAKKLEEEHKLQMAEEHSVI</sequence>
<keyword evidence="1" id="KW-1133">Transmembrane helix</keyword>
<feature type="transmembrane region" description="Helical" evidence="1">
    <location>
        <begin position="104"/>
        <end position="124"/>
    </location>
</feature>
<reference evidence="2 3" key="1">
    <citation type="submission" date="2016-04" db="EMBL/GenBank/DDBJ databases">
        <title>A degradative enzymes factory behind the ericoid mycorrhizal symbiosis.</title>
        <authorList>
            <consortium name="DOE Joint Genome Institute"/>
            <person name="Martino E."/>
            <person name="Morin E."/>
            <person name="Grelet G."/>
            <person name="Kuo A."/>
            <person name="Kohler A."/>
            <person name="Daghino S."/>
            <person name="Barry K."/>
            <person name="Choi C."/>
            <person name="Cichocki N."/>
            <person name="Clum A."/>
            <person name="Copeland A."/>
            <person name="Hainaut M."/>
            <person name="Haridas S."/>
            <person name="Labutti K."/>
            <person name="Lindquist E."/>
            <person name="Lipzen A."/>
            <person name="Khouja H.-R."/>
            <person name="Murat C."/>
            <person name="Ohm R."/>
            <person name="Olson A."/>
            <person name="Spatafora J."/>
            <person name="Veneault-Fourrey C."/>
            <person name="Henrissat B."/>
            <person name="Grigoriev I."/>
            <person name="Martin F."/>
            <person name="Perotto S."/>
        </authorList>
    </citation>
    <scope>NUCLEOTIDE SEQUENCE [LARGE SCALE GENOMIC DNA]</scope>
    <source>
        <strain evidence="2 3">F</strain>
    </source>
</reference>
<feature type="transmembrane region" description="Helical" evidence="1">
    <location>
        <begin position="21"/>
        <end position="43"/>
    </location>
</feature>
<feature type="transmembrane region" description="Helical" evidence="1">
    <location>
        <begin position="63"/>
        <end position="84"/>
    </location>
</feature>
<keyword evidence="1" id="KW-0472">Membrane</keyword>
<protein>
    <submittedName>
        <fullName evidence="2">Uncharacterized protein</fullName>
    </submittedName>
</protein>
<gene>
    <name evidence="2" type="ORF">L207DRAFT_628279</name>
</gene>